<dbReference type="EMBL" id="JAPFQI010000008">
    <property type="protein sequence ID" value="MCW8086274.1"/>
    <property type="molecule type" value="Genomic_DNA"/>
</dbReference>
<dbReference type="CDD" id="cd07012">
    <property type="entry name" value="PBP2_Bug_TTT"/>
    <property type="match status" value="1"/>
</dbReference>
<comment type="caution">
    <text evidence="3">The sequence shown here is derived from an EMBL/GenBank/DDBJ whole genome shotgun (WGS) entry which is preliminary data.</text>
</comment>
<sequence length="328" mass="33298">MKMGMAGSRRGLLAASAAAFALPVRAQPGWPTRPVRLVVAFAAGGPADLVARIVAARLEPALGQPVVVENRAGAGGQIGTEYVARAQPDGQTLLFTSSAAHGVGPALNPNQPYDAVRDFTHVGLVASGPVALLVAANAPFRTLADFVAAGRATGRPVPFGSGGNGSLGHLTGELAARSLGLPMQHVPYRGSAPAQADLLAGTIAAVSDNLSAHAELVRTGSLRALAVASRARLPNFPDVPTYAEQGHPDLVAAAWFGVCGPAGLPAPVVERLNGALRTILSESAMRERLLGLGLQAEGGSSAAEYASFVAGEVARWREVVRVAGVTAG</sequence>
<dbReference type="PIRSF" id="PIRSF017082">
    <property type="entry name" value="YflP"/>
    <property type="match status" value="1"/>
</dbReference>
<protein>
    <submittedName>
        <fullName evidence="3">Tripartite tricarboxylate transporter substrate binding protein</fullName>
    </submittedName>
</protein>
<dbReference type="Proteomes" id="UP001526430">
    <property type="component" value="Unassembled WGS sequence"/>
</dbReference>
<comment type="similarity">
    <text evidence="1">Belongs to the UPF0065 (bug) family.</text>
</comment>
<dbReference type="Gene3D" id="3.40.190.150">
    <property type="entry name" value="Bordetella uptake gene, domain 1"/>
    <property type="match status" value="1"/>
</dbReference>
<evidence type="ECO:0000256" key="1">
    <source>
        <dbReference type="ARBA" id="ARBA00006987"/>
    </source>
</evidence>
<dbReference type="InterPro" id="IPR005064">
    <property type="entry name" value="BUG"/>
</dbReference>
<dbReference type="RefSeq" id="WP_301590271.1">
    <property type="nucleotide sequence ID" value="NZ_JAPFQI010000008.1"/>
</dbReference>
<proteinExistence type="inferred from homology"/>
<dbReference type="Gene3D" id="3.40.190.10">
    <property type="entry name" value="Periplasmic binding protein-like II"/>
    <property type="match status" value="1"/>
</dbReference>
<evidence type="ECO:0000256" key="2">
    <source>
        <dbReference type="SAM" id="SignalP"/>
    </source>
</evidence>
<feature type="chain" id="PRO_5045288368" evidence="2">
    <location>
        <begin position="27"/>
        <end position="328"/>
    </location>
</feature>
<name>A0ABT3NXI0_9PROT</name>
<evidence type="ECO:0000313" key="4">
    <source>
        <dbReference type="Proteomes" id="UP001526430"/>
    </source>
</evidence>
<dbReference type="PANTHER" id="PTHR42928:SF5">
    <property type="entry name" value="BLR1237 PROTEIN"/>
    <property type="match status" value="1"/>
</dbReference>
<dbReference type="SUPFAM" id="SSF53850">
    <property type="entry name" value="Periplasmic binding protein-like II"/>
    <property type="match status" value="1"/>
</dbReference>
<feature type="signal peptide" evidence="2">
    <location>
        <begin position="1"/>
        <end position="26"/>
    </location>
</feature>
<gene>
    <name evidence="3" type="ORF">OF850_11595</name>
</gene>
<reference evidence="3 4" key="1">
    <citation type="submission" date="2022-10" db="EMBL/GenBank/DDBJ databases">
        <title>Roseococcus glaciei nov., sp. nov., isolated from glacier.</title>
        <authorList>
            <person name="Liu Q."/>
            <person name="Xin Y.-H."/>
        </authorList>
    </citation>
    <scope>NUCLEOTIDE SEQUENCE [LARGE SCALE GENOMIC DNA]</scope>
    <source>
        <strain evidence="3 4">MDT2-1-1</strain>
    </source>
</reference>
<accession>A0ABT3NXI0</accession>
<keyword evidence="2" id="KW-0732">Signal</keyword>
<dbReference type="Pfam" id="PF03401">
    <property type="entry name" value="TctC"/>
    <property type="match status" value="1"/>
</dbReference>
<keyword evidence="4" id="KW-1185">Reference proteome</keyword>
<evidence type="ECO:0000313" key="3">
    <source>
        <dbReference type="EMBL" id="MCW8086274.1"/>
    </source>
</evidence>
<dbReference type="InterPro" id="IPR042100">
    <property type="entry name" value="Bug_dom1"/>
</dbReference>
<dbReference type="PANTHER" id="PTHR42928">
    <property type="entry name" value="TRICARBOXYLATE-BINDING PROTEIN"/>
    <property type="match status" value="1"/>
</dbReference>
<organism evidence="3 4">
    <name type="scientific">Sabulicella glaciei</name>
    <dbReference type="NCBI Taxonomy" id="2984948"/>
    <lineage>
        <taxon>Bacteria</taxon>
        <taxon>Pseudomonadati</taxon>
        <taxon>Pseudomonadota</taxon>
        <taxon>Alphaproteobacteria</taxon>
        <taxon>Acetobacterales</taxon>
        <taxon>Acetobacteraceae</taxon>
        <taxon>Sabulicella</taxon>
    </lineage>
</organism>